<comment type="caution">
    <text evidence="3">The sequence shown here is derived from an EMBL/GenBank/DDBJ whole genome shotgun (WGS) entry which is preliminary data.</text>
</comment>
<evidence type="ECO:0000313" key="3">
    <source>
        <dbReference type="EMBL" id="RFZ91929.1"/>
    </source>
</evidence>
<keyword evidence="4" id="KW-1185">Reference proteome</keyword>
<dbReference type="EMBL" id="QWDC01000002">
    <property type="protein sequence ID" value="RFZ91929.1"/>
    <property type="molecule type" value="Genomic_DNA"/>
</dbReference>
<keyword evidence="1" id="KW-0732">Signal</keyword>
<name>A0A372NTD5_9SPHI</name>
<feature type="domain" description="Heavy metal binding" evidence="2">
    <location>
        <begin position="39"/>
        <end position="65"/>
    </location>
</feature>
<evidence type="ECO:0000259" key="2">
    <source>
        <dbReference type="Pfam" id="PF19335"/>
    </source>
</evidence>
<dbReference type="InterPro" id="IPR045800">
    <property type="entry name" value="HMBD"/>
</dbReference>
<dbReference type="PROSITE" id="PS51257">
    <property type="entry name" value="PROKAR_LIPOPROTEIN"/>
    <property type="match status" value="1"/>
</dbReference>
<dbReference type="GO" id="GO:0046872">
    <property type="term" value="F:metal ion binding"/>
    <property type="evidence" value="ECO:0007669"/>
    <property type="project" value="InterPro"/>
</dbReference>
<organism evidence="3 4">
    <name type="scientific">Mucilaginibacter conchicola</name>
    <dbReference type="NCBI Taxonomy" id="2303333"/>
    <lineage>
        <taxon>Bacteria</taxon>
        <taxon>Pseudomonadati</taxon>
        <taxon>Bacteroidota</taxon>
        <taxon>Sphingobacteriia</taxon>
        <taxon>Sphingobacteriales</taxon>
        <taxon>Sphingobacteriaceae</taxon>
        <taxon>Mucilaginibacter</taxon>
    </lineage>
</organism>
<dbReference type="Proteomes" id="UP000264217">
    <property type="component" value="Unassembled WGS sequence"/>
</dbReference>
<sequence>MKRYIIVLAVASSVLGFAACNTSTQKDAKATEAAKPKGKYYCTMHPDITSDKPGTCSKCGMDLVERDTTAR</sequence>
<reference evidence="3 4" key="1">
    <citation type="submission" date="2018-08" db="EMBL/GenBank/DDBJ databases">
        <title>Mucilaginibacter sp. MYSH2.</title>
        <authorList>
            <person name="Seo T."/>
        </authorList>
    </citation>
    <scope>NUCLEOTIDE SEQUENCE [LARGE SCALE GENOMIC DNA]</scope>
    <source>
        <strain evidence="3 4">MYSH2</strain>
    </source>
</reference>
<evidence type="ECO:0000256" key="1">
    <source>
        <dbReference type="SAM" id="SignalP"/>
    </source>
</evidence>
<protein>
    <recommendedName>
        <fullName evidence="2">Heavy metal binding domain-containing protein</fullName>
    </recommendedName>
</protein>
<accession>A0A372NTD5</accession>
<evidence type="ECO:0000313" key="4">
    <source>
        <dbReference type="Proteomes" id="UP000264217"/>
    </source>
</evidence>
<proteinExistence type="predicted"/>
<feature type="chain" id="PRO_5016704079" description="Heavy metal binding domain-containing protein" evidence="1">
    <location>
        <begin position="19"/>
        <end position="71"/>
    </location>
</feature>
<gene>
    <name evidence="3" type="ORF">D0C36_10800</name>
</gene>
<dbReference type="OrthoDB" id="894336at2"/>
<dbReference type="RefSeq" id="WP_117391642.1">
    <property type="nucleotide sequence ID" value="NZ_QWDC01000002.1"/>
</dbReference>
<dbReference type="AlphaFoldDB" id="A0A372NTD5"/>
<dbReference type="Pfam" id="PF19335">
    <property type="entry name" value="HMBD"/>
    <property type="match status" value="1"/>
</dbReference>
<feature type="signal peptide" evidence="1">
    <location>
        <begin position="1"/>
        <end position="18"/>
    </location>
</feature>